<feature type="domain" description="Siroheme decarboxylase NirL-like HTH" evidence="9">
    <location>
        <begin position="13"/>
        <end position="55"/>
    </location>
</feature>
<dbReference type="InterPro" id="IPR050684">
    <property type="entry name" value="HTH-Siroheme_Decarb"/>
</dbReference>
<evidence type="ECO:0000256" key="5">
    <source>
        <dbReference type="ARBA" id="ARBA00023471"/>
    </source>
</evidence>
<comment type="function">
    <text evidence="6">Involved in heme d1 biosynthesis. Catalyzes the decarboxylation of siroheme into didecarboxysiroheme.</text>
</comment>
<evidence type="ECO:0000259" key="8">
    <source>
        <dbReference type="Pfam" id="PF17805"/>
    </source>
</evidence>
<dbReference type="EMBL" id="JSZA02000110">
    <property type="protein sequence ID" value="KHD11772.1"/>
    <property type="molecule type" value="Genomic_DNA"/>
</dbReference>
<dbReference type="InterPro" id="IPR053953">
    <property type="entry name" value="NirdL-like_HTH"/>
</dbReference>
<comment type="catalytic activity">
    <reaction evidence="7">
        <text>siroheme + 2 H(+) = 12,18-didecarboxysiroheme + 2 CO2</text>
        <dbReference type="Rhea" id="RHEA:19093"/>
        <dbReference type="ChEBI" id="CHEBI:15378"/>
        <dbReference type="ChEBI" id="CHEBI:16526"/>
        <dbReference type="ChEBI" id="CHEBI:60052"/>
        <dbReference type="ChEBI" id="CHEBI:140497"/>
        <dbReference type="EC" id="4.1.1.111"/>
    </reaction>
</comment>
<dbReference type="GO" id="GO:0016829">
    <property type="term" value="F:lyase activity"/>
    <property type="evidence" value="ECO:0007669"/>
    <property type="project" value="UniProtKB-KW"/>
</dbReference>
<proteinExistence type="inferred from homology"/>
<evidence type="ECO:0000256" key="6">
    <source>
        <dbReference type="ARBA" id="ARBA00045291"/>
    </source>
</evidence>
<evidence type="ECO:0000313" key="10">
    <source>
        <dbReference type="EMBL" id="KHD11772.1"/>
    </source>
</evidence>
<protein>
    <recommendedName>
        <fullName evidence="5">siroheme decarboxylase</fullName>
        <ecNumber evidence="5">4.1.1.111</ecNumber>
    </recommendedName>
</protein>
<accession>A0A0A6P8F5</accession>
<comment type="similarity">
    <text evidence="3">Belongs to the Ahb/Nir family.</text>
</comment>
<dbReference type="Proteomes" id="UP000030428">
    <property type="component" value="Unassembled WGS sequence"/>
</dbReference>
<evidence type="ECO:0000259" key="9">
    <source>
        <dbReference type="Pfam" id="PF22451"/>
    </source>
</evidence>
<dbReference type="EC" id="4.1.1.111" evidence="5"/>
<evidence type="ECO:0000256" key="7">
    <source>
        <dbReference type="ARBA" id="ARBA00048470"/>
    </source>
</evidence>
<comment type="pathway">
    <text evidence="2">Porphyrin-containing compound metabolism.</text>
</comment>
<dbReference type="Gene3D" id="1.10.10.10">
    <property type="entry name" value="Winged helix-like DNA-binding domain superfamily/Winged helix DNA-binding domain"/>
    <property type="match status" value="1"/>
</dbReference>
<comment type="caution">
    <text evidence="10">The sequence shown here is derived from an EMBL/GenBank/DDBJ whole genome shotgun (WGS) entry which is preliminary data.</text>
</comment>
<evidence type="ECO:0000256" key="3">
    <source>
        <dbReference type="ARBA" id="ARBA00023457"/>
    </source>
</evidence>
<dbReference type="Pfam" id="PF22451">
    <property type="entry name" value="NirdL-like_HTH"/>
    <property type="match status" value="1"/>
</dbReference>
<name>A0A0A6P8F5_9GAMM</name>
<evidence type="ECO:0000313" key="11">
    <source>
        <dbReference type="Proteomes" id="UP000030428"/>
    </source>
</evidence>
<evidence type="ECO:0000256" key="2">
    <source>
        <dbReference type="ARBA" id="ARBA00023444"/>
    </source>
</evidence>
<dbReference type="PANTHER" id="PTHR43413:SF1">
    <property type="entry name" value="SIROHEME DECARBOXYLASE NIRL SUBUNIT"/>
    <property type="match status" value="1"/>
</dbReference>
<dbReference type="PANTHER" id="PTHR43413">
    <property type="entry name" value="TRANSCRIPTIONAL REGULATOR, ASNC FAMILY"/>
    <property type="match status" value="1"/>
</dbReference>
<dbReference type="InterPro" id="IPR040523">
    <property type="entry name" value="AsnC_trans_reg2"/>
</dbReference>
<keyword evidence="11" id="KW-1185">Reference proteome</keyword>
<feature type="domain" description="Siroheme decarboxylase AsnC-like ligand binding" evidence="8">
    <location>
        <begin position="69"/>
        <end position="143"/>
    </location>
</feature>
<keyword evidence="1" id="KW-0456">Lyase</keyword>
<dbReference type="Gene3D" id="3.30.70.3460">
    <property type="match status" value="1"/>
</dbReference>
<evidence type="ECO:0000256" key="1">
    <source>
        <dbReference type="ARBA" id="ARBA00023239"/>
    </source>
</evidence>
<dbReference type="AlphaFoldDB" id="A0A0A6P8F5"/>
<evidence type="ECO:0000256" key="4">
    <source>
        <dbReference type="ARBA" id="ARBA00023465"/>
    </source>
</evidence>
<gene>
    <name evidence="10" type="ORF">PN36_23020</name>
</gene>
<sequence length="156" mass="17618">MAPEDLSALQEILLNDFQKDFPLSPTPYADIASRLGVTEAEVLDALRELNEAEIISRIGPVFRPHRIGTSTLVAMAVPKERLEDVANYISGLPEVNHNYEREHRFNLWFVVTATTEVHLQAVLTEIEKKTGIAVMSLPMLESYHIDLGFDLKFNNQ</sequence>
<comment type="subunit">
    <text evidence="4">Probably forms a complex composed of NirD, NirL, NirG and NirH. All proteins are required for the total conversion of siroheme to didecarboxysiroheme.</text>
</comment>
<organism evidence="10 11">
    <name type="scientific">Candidatus Thiomargarita nelsonii</name>
    <dbReference type="NCBI Taxonomy" id="1003181"/>
    <lineage>
        <taxon>Bacteria</taxon>
        <taxon>Pseudomonadati</taxon>
        <taxon>Pseudomonadota</taxon>
        <taxon>Gammaproteobacteria</taxon>
        <taxon>Thiotrichales</taxon>
        <taxon>Thiotrichaceae</taxon>
        <taxon>Thiomargarita</taxon>
    </lineage>
</organism>
<dbReference type="Pfam" id="PF17805">
    <property type="entry name" value="AsnC_trans_reg2"/>
    <property type="match status" value="1"/>
</dbReference>
<reference evidence="10 11" key="1">
    <citation type="journal article" date="2016" name="Front. Microbiol.">
        <title>Single-Cell (Meta-)Genomics of a Dimorphic Candidatus Thiomargarita nelsonii Reveals Genomic Plasticity.</title>
        <authorList>
            <person name="Flood B.E."/>
            <person name="Fliss P."/>
            <person name="Jones D.S."/>
            <person name="Dick G.J."/>
            <person name="Jain S."/>
            <person name="Kaster A.K."/>
            <person name="Winkel M."/>
            <person name="Mussmann M."/>
            <person name="Bailey J."/>
        </authorList>
    </citation>
    <scope>NUCLEOTIDE SEQUENCE [LARGE SCALE GENOMIC DNA]</scope>
    <source>
        <strain evidence="10">Hydrate Ridge</strain>
    </source>
</reference>
<dbReference type="InterPro" id="IPR036388">
    <property type="entry name" value="WH-like_DNA-bd_sf"/>
</dbReference>